<feature type="binding site" evidence="10">
    <location>
        <position position="222"/>
    </location>
    <ligand>
        <name>substrate</name>
    </ligand>
</feature>
<dbReference type="GO" id="GO:0004527">
    <property type="term" value="F:exonuclease activity"/>
    <property type="evidence" value="ECO:0007669"/>
    <property type="project" value="UniProtKB-KW"/>
</dbReference>
<dbReference type="PANTHER" id="PTHR12415:SF0">
    <property type="entry name" value="TYROSYL-DNA PHOSPHODIESTERASE 1"/>
    <property type="match status" value="1"/>
</dbReference>
<dbReference type="SUPFAM" id="SSF56024">
    <property type="entry name" value="Phospholipase D/nuclease"/>
    <property type="match status" value="2"/>
</dbReference>
<evidence type="ECO:0000256" key="3">
    <source>
        <dbReference type="ARBA" id="ARBA00022722"/>
    </source>
</evidence>
<dbReference type="GO" id="GO:0005634">
    <property type="term" value="C:nucleus"/>
    <property type="evidence" value="ECO:0007669"/>
    <property type="project" value="UniProtKB-SubCell"/>
</dbReference>
<keyword evidence="3" id="KW-0540">Nuclease</keyword>
<evidence type="ECO:0000256" key="7">
    <source>
        <dbReference type="ARBA" id="ARBA00023204"/>
    </source>
</evidence>
<dbReference type="AlphaFoldDB" id="A0ABD3M1A9"/>
<sequence length="705" mass="79434">MSSMRDQLVNNASSSRRDVIVLDGDGDDDSSIDVDDDVAFVGTSQPPPAAAAVGSISVPSQATTARRRGSTTPQLFTPFYLYASRASTTTTSYSYLQTNDGGKSTKYFRTLRQMIGFDCDDDDDTIKRKKRKYQWLAIFNFLVDFSYLTENLMPELLQFHRIIVFYGTNTDQDDEAIMNRWRQLLVGTGSTVEFISLIPSDPPRSKTNPLPIKIPYGVHHTKMFLMGYRDETESRDYCRVVVHTANLIQRDIEYKTQGAYCQDFPLKQQNSSNRVQEVVNPYKKQRVESQVEGKSSNSGWPFNDDEENCQFEEDLITYLESYRYLTRQTWCTTSTSSSSSTASTNDGYMSDKPMSWLQLIRQYDYSSAYAILIPSVPGRHRRNVYDNFGYLKLRQAIIQSTSPQKQNRKRNTPPAPIICQMSSIGSLNVKWLDQFLSAIDSSSTHELDPAHTSPSSGKGGKKSVQPDKQRPLSSRLKIVWPTMEEIRMSIEGYSGGASVPGTIANVSKDFLSPLFHRWSLRRTPGGARVKQMNGNMDPLTTARHVPHIKMIIQPSSTNVDDDDEIEWLVLTSHNLSIAAWGQLQKSSADGNIRIDDEKVLFIRSWELGVFISPTTLTAGGHPSAGNKQQLCMHPYRGISDSSYNAVINVDSDNDDYDDGNECKKSNELLVPIPFDLNPDPYNNEDVAWARDRSCLIPDAFGCIMR</sequence>
<evidence type="ECO:0000256" key="1">
    <source>
        <dbReference type="ARBA" id="ARBA00004123"/>
    </source>
</evidence>
<keyword evidence="8" id="KW-0539">Nucleus</keyword>
<name>A0ABD3M1A9_9STRA</name>
<evidence type="ECO:0000256" key="6">
    <source>
        <dbReference type="ARBA" id="ARBA00022839"/>
    </source>
</evidence>
<feature type="active site" description="Nucleophile" evidence="9">
    <location>
        <position position="220"/>
    </location>
</feature>
<evidence type="ECO:0000256" key="8">
    <source>
        <dbReference type="ARBA" id="ARBA00023242"/>
    </source>
</evidence>
<proteinExistence type="inferred from homology"/>
<keyword evidence="4" id="KW-0227">DNA damage</keyword>
<keyword evidence="6" id="KW-0269">Exonuclease</keyword>
<feature type="active site" description="Proton donor/acceptor" evidence="9">
    <location>
        <position position="547"/>
    </location>
</feature>
<keyword evidence="5" id="KW-0378">Hydrolase</keyword>
<feature type="region of interest" description="Disordered" evidence="12">
    <location>
        <begin position="443"/>
        <end position="474"/>
    </location>
</feature>
<evidence type="ECO:0000256" key="12">
    <source>
        <dbReference type="SAM" id="MobiDB-lite"/>
    </source>
</evidence>
<dbReference type="Pfam" id="PF06087">
    <property type="entry name" value="Tyr-DNA_phospho"/>
    <property type="match status" value="1"/>
</dbReference>
<evidence type="ECO:0000256" key="5">
    <source>
        <dbReference type="ARBA" id="ARBA00022801"/>
    </source>
</evidence>
<reference evidence="13 14" key="1">
    <citation type="submission" date="2024-10" db="EMBL/GenBank/DDBJ databases">
        <title>Updated reference genomes for cyclostephanoid diatoms.</title>
        <authorList>
            <person name="Roberts W.R."/>
            <person name="Alverson A.J."/>
        </authorList>
    </citation>
    <scope>NUCLEOTIDE SEQUENCE [LARGE SCALE GENOMIC DNA]</scope>
    <source>
        <strain evidence="13 14">AJA232-27</strain>
    </source>
</reference>
<evidence type="ECO:0000256" key="11">
    <source>
        <dbReference type="PIRSR" id="PIRSR610347-3"/>
    </source>
</evidence>
<comment type="similarity">
    <text evidence="2">Belongs to the tyrosyl-DNA phosphodiesterase family.</text>
</comment>
<accession>A0ABD3M1A9</accession>
<dbReference type="Proteomes" id="UP001530293">
    <property type="component" value="Unassembled WGS sequence"/>
</dbReference>
<evidence type="ECO:0000256" key="9">
    <source>
        <dbReference type="PIRSR" id="PIRSR610347-1"/>
    </source>
</evidence>
<organism evidence="13 14">
    <name type="scientific">Discostella pseudostelligera</name>
    <dbReference type="NCBI Taxonomy" id="259834"/>
    <lineage>
        <taxon>Eukaryota</taxon>
        <taxon>Sar</taxon>
        <taxon>Stramenopiles</taxon>
        <taxon>Ochrophyta</taxon>
        <taxon>Bacillariophyta</taxon>
        <taxon>Coscinodiscophyceae</taxon>
        <taxon>Thalassiosirophycidae</taxon>
        <taxon>Stephanodiscales</taxon>
        <taxon>Stephanodiscaceae</taxon>
        <taxon>Discostella</taxon>
    </lineage>
</organism>
<feature type="compositionally biased region" description="Polar residues" evidence="12">
    <location>
        <begin position="1"/>
        <end position="14"/>
    </location>
</feature>
<dbReference type="Gene3D" id="3.30.870.10">
    <property type="entry name" value="Endonuclease Chain A"/>
    <property type="match status" value="2"/>
</dbReference>
<keyword evidence="7" id="KW-0234">DNA repair</keyword>
<dbReference type="GO" id="GO:0006281">
    <property type="term" value="P:DNA repair"/>
    <property type="evidence" value="ECO:0007669"/>
    <property type="project" value="UniProtKB-KW"/>
</dbReference>
<feature type="binding site" evidence="10">
    <location>
        <position position="549"/>
    </location>
    <ligand>
        <name>substrate</name>
    </ligand>
</feature>
<evidence type="ECO:0000313" key="13">
    <source>
        <dbReference type="EMBL" id="KAL3757382.1"/>
    </source>
</evidence>
<comment type="caution">
    <text evidence="13">The sequence shown here is derived from an EMBL/GenBank/DDBJ whole genome shotgun (WGS) entry which is preliminary data.</text>
</comment>
<dbReference type="EMBL" id="JALLBG020000268">
    <property type="protein sequence ID" value="KAL3757382.1"/>
    <property type="molecule type" value="Genomic_DNA"/>
</dbReference>
<feature type="region of interest" description="Disordered" evidence="12">
    <location>
        <begin position="1"/>
        <end position="29"/>
    </location>
</feature>
<evidence type="ECO:0000256" key="10">
    <source>
        <dbReference type="PIRSR" id="PIRSR610347-2"/>
    </source>
</evidence>
<feature type="site" description="Interaction with DNA" evidence="11">
    <location>
        <position position="576"/>
    </location>
</feature>
<evidence type="ECO:0008006" key="15">
    <source>
        <dbReference type="Google" id="ProtNLM"/>
    </source>
</evidence>
<evidence type="ECO:0000256" key="2">
    <source>
        <dbReference type="ARBA" id="ARBA00010205"/>
    </source>
</evidence>
<dbReference type="PANTHER" id="PTHR12415">
    <property type="entry name" value="TYROSYL-DNA PHOSPHODIESTERASE 1"/>
    <property type="match status" value="1"/>
</dbReference>
<evidence type="ECO:0000256" key="4">
    <source>
        <dbReference type="ARBA" id="ARBA00022763"/>
    </source>
</evidence>
<dbReference type="CDD" id="cd09123">
    <property type="entry name" value="PLDc_Tdp1_2"/>
    <property type="match status" value="1"/>
</dbReference>
<protein>
    <recommendedName>
        <fullName evidence="15">Tyrosyl-DNA phosphodiesterase</fullName>
    </recommendedName>
</protein>
<dbReference type="InterPro" id="IPR010347">
    <property type="entry name" value="Tdp1"/>
</dbReference>
<keyword evidence="14" id="KW-1185">Reference proteome</keyword>
<gene>
    <name evidence="13" type="ORF">ACHAWU_008543</name>
</gene>
<comment type="subcellular location">
    <subcellularLocation>
        <location evidence="1">Nucleus</location>
    </subcellularLocation>
</comment>
<evidence type="ECO:0000313" key="14">
    <source>
        <dbReference type="Proteomes" id="UP001530293"/>
    </source>
</evidence>